<gene>
    <name evidence="2" type="ORF">P280DRAFT_521787</name>
</gene>
<evidence type="ECO:0000256" key="1">
    <source>
        <dbReference type="SAM" id="MobiDB-lite"/>
    </source>
</evidence>
<name>A0A6A6RMX5_9PLEO</name>
<feature type="region of interest" description="Disordered" evidence="1">
    <location>
        <begin position="232"/>
        <end position="251"/>
    </location>
</feature>
<organism evidence="2 3">
    <name type="scientific">Massarina eburnea CBS 473.64</name>
    <dbReference type="NCBI Taxonomy" id="1395130"/>
    <lineage>
        <taxon>Eukaryota</taxon>
        <taxon>Fungi</taxon>
        <taxon>Dikarya</taxon>
        <taxon>Ascomycota</taxon>
        <taxon>Pezizomycotina</taxon>
        <taxon>Dothideomycetes</taxon>
        <taxon>Pleosporomycetidae</taxon>
        <taxon>Pleosporales</taxon>
        <taxon>Massarineae</taxon>
        <taxon>Massarinaceae</taxon>
        <taxon>Massarina</taxon>
    </lineage>
</organism>
<evidence type="ECO:0000313" key="2">
    <source>
        <dbReference type="EMBL" id="KAF2636879.1"/>
    </source>
</evidence>
<sequence>MSADSDCTAQSVALDQAHSASQSHSSSQNNLHRPDLLPPTSELSPLQHRLRSKLATIRSAALSIAEGYRESDEYVITSLQQHTAKAFEDTGHVTHWAVERVEVIEEYKGTSYKQAAVPRLWNAAILCQTCCMMNYLLIGAVRRILEEEEDYKEGRDSVTWHRCAIYPRLLLTKQSEIMFTPHDILQISFLGQSFVLDLTGDQFGLPDWFYKKESYEAVCVWRNVWGPETSRAMDEDDVRKQTEKDTPEAKNLPPVVDKQISILKKKRIGMENESAHEAEVIQDTEFRFQVWETLKYGA</sequence>
<accession>A0A6A6RMX5</accession>
<protein>
    <submittedName>
        <fullName evidence="2">Uncharacterized protein</fullName>
    </submittedName>
</protein>
<evidence type="ECO:0000313" key="3">
    <source>
        <dbReference type="Proteomes" id="UP000799753"/>
    </source>
</evidence>
<dbReference type="Proteomes" id="UP000799753">
    <property type="component" value="Unassembled WGS sequence"/>
</dbReference>
<proteinExistence type="predicted"/>
<feature type="compositionally biased region" description="Polar residues" evidence="1">
    <location>
        <begin position="1"/>
        <end position="13"/>
    </location>
</feature>
<dbReference type="OrthoDB" id="3777101at2759"/>
<feature type="compositionally biased region" description="Low complexity" evidence="1">
    <location>
        <begin position="16"/>
        <end position="28"/>
    </location>
</feature>
<keyword evidence="3" id="KW-1185">Reference proteome</keyword>
<feature type="compositionally biased region" description="Basic and acidic residues" evidence="1">
    <location>
        <begin position="232"/>
        <end position="248"/>
    </location>
</feature>
<dbReference type="AlphaFoldDB" id="A0A6A6RMX5"/>
<dbReference type="EMBL" id="MU006796">
    <property type="protein sequence ID" value="KAF2636879.1"/>
    <property type="molecule type" value="Genomic_DNA"/>
</dbReference>
<reference evidence="2" key="1">
    <citation type="journal article" date="2020" name="Stud. Mycol.">
        <title>101 Dothideomycetes genomes: a test case for predicting lifestyles and emergence of pathogens.</title>
        <authorList>
            <person name="Haridas S."/>
            <person name="Albert R."/>
            <person name="Binder M."/>
            <person name="Bloem J."/>
            <person name="Labutti K."/>
            <person name="Salamov A."/>
            <person name="Andreopoulos B."/>
            <person name="Baker S."/>
            <person name="Barry K."/>
            <person name="Bills G."/>
            <person name="Bluhm B."/>
            <person name="Cannon C."/>
            <person name="Castanera R."/>
            <person name="Culley D."/>
            <person name="Daum C."/>
            <person name="Ezra D."/>
            <person name="Gonzalez J."/>
            <person name="Henrissat B."/>
            <person name="Kuo A."/>
            <person name="Liang C."/>
            <person name="Lipzen A."/>
            <person name="Lutzoni F."/>
            <person name="Magnuson J."/>
            <person name="Mondo S."/>
            <person name="Nolan M."/>
            <person name="Ohm R."/>
            <person name="Pangilinan J."/>
            <person name="Park H.-J."/>
            <person name="Ramirez L."/>
            <person name="Alfaro M."/>
            <person name="Sun H."/>
            <person name="Tritt A."/>
            <person name="Yoshinaga Y."/>
            <person name="Zwiers L.-H."/>
            <person name="Turgeon B."/>
            <person name="Goodwin S."/>
            <person name="Spatafora J."/>
            <person name="Crous P."/>
            <person name="Grigoriev I."/>
        </authorList>
    </citation>
    <scope>NUCLEOTIDE SEQUENCE</scope>
    <source>
        <strain evidence="2">CBS 473.64</strain>
    </source>
</reference>
<feature type="region of interest" description="Disordered" evidence="1">
    <location>
        <begin position="1"/>
        <end position="42"/>
    </location>
</feature>